<dbReference type="InterPro" id="IPR014710">
    <property type="entry name" value="RmlC-like_jellyroll"/>
</dbReference>
<reference evidence="4 5" key="1">
    <citation type="submission" date="2023-03" db="EMBL/GenBank/DDBJ databases">
        <title>Novosphingobium cyanobacteriorum sp. nov., isolated from a eutrophic reservoir during the Microcystis bloom period.</title>
        <authorList>
            <person name="Kang M."/>
            <person name="Le V."/>
            <person name="Ko S.-R."/>
            <person name="Lee S.-A."/>
            <person name="Ahn C.-Y."/>
        </authorList>
    </citation>
    <scope>NUCLEOTIDE SEQUENCE [LARGE SCALE GENOMIC DNA]</scope>
    <source>
        <strain evidence="4 5">HBC54</strain>
    </source>
</reference>
<dbReference type="PANTHER" id="PTHR41517">
    <property type="entry name" value="1,2-DIOXYGENASE PROTEIN-RELATED"/>
    <property type="match status" value="1"/>
</dbReference>
<evidence type="ECO:0000256" key="1">
    <source>
        <dbReference type="ARBA" id="ARBA00022964"/>
    </source>
</evidence>
<dbReference type="RefSeq" id="WP_277279676.1">
    <property type="nucleotide sequence ID" value="NZ_JAROCY010000018.1"/>
</dbReference>
<sequence>MTTAPVADLPSAFAAAPDLDAVNALLPQAGVGPGWAKPKPSVYPQPHKVFVPAHWRAAETRSALDSAARYVDTHMSERRNLILVNPHEGNDYATARTLVAAYQLVLAGETARSHRHSPNALRLVLDAAPGACTIVDGVRVPMEPGDVLLTPNWAWHGHDNGASADAFWIDFLDVPFIHLIEPMFFEQYPDWIEPAGEPNPESPYRFAFSQTGPAVRAAAETRQGERWLELGPPHMTTIGLALRHLSAGSVLHDPRTTMNAIYAVLEGSGELTAEGRSFPFARGDVLVVPAWTPADWIARGEATLLRVSDEPMLRALGLLRSETPA</sequence>
<evidence type="ECO:0000313" key="5">
    <source>
        <dbReference type="Proteomes" id="UP001222770"/>
    </source>
</evidence>
<gene>
    <name evidence="4" type="ORF">POM99_16985</name>
</gene>
<dbReference type="InterPro" id="IPR013096">
    <property type="entry name" value="Cupin_2"/>
</dbReference>
<dbReference type="SUPFAM" id="SSF51182">
    <property type="entry name" value="RmlC-like cupins"/>
    <property type="match status" value="1"/>
</dbReference>
<dbReference type="EMBL" id="JAROCY010000018">
    <property type="protein sequence ID" value="MDF8334905.1"/>
    <property type="molecule type" value="Genomic_DNA"/>
</dbReference>
<protein>
    <submittedName>
        <fullName evidence="4">Cupin domain-containing protein</fullName>
    </submittedName>
</protein>
<proteinExistence type="predicted"/>
<keyword evidence="2" id="KW-0560">Oxidoreductase</keyword>
<keyword evidence="1" id="KW-0223">Dioxygenase</keyword>
<feature type="domain" description="Cupin type-2" evidence="3">
    <location>
        <begin position="104"/>
        <end position="170"/>
    </location>
</feature>
<comment type="caution">
    <text evidence="4">The sequence shown here is derived from an EMBL/GenBank/DDBJ whole genome shotgun (WGS) entry which is preliminary data.</text>
</comment>
<dbReference type="Proteomes" id="UP001222770">
    <property type="component" value="Unassembled WGS sequence"/>
</dbReference>
<dbReference type="Gene3D" id="2.60.120.10">
    <property type="entry name" value="Jelly Rolls"/>
    <property type="match status" value="2"/>
</dbReference>
<evidence type="ECO:0000313" key="4">
    <source>
        <dbReference type="EMBL" id="MDF8334905.1"/>
    </source>
</evidence>
<organism evidence="4 5">
    <name type="scientific">Novosphingobium cyanobacteriorum</name>
    <dbReference type="NCBI Taxonomy" id="3024215"/>
    <lineage>
        <taxon>Bacteria</taxon>
        <taxon>Pseudomonadati</taxon>
        <taxon>Pseudomonadota</taxon>
        <taxon>Alphaproteobacteria</taxon>
        <taxon>Sphingomonadales</taxon>
        <taxon>Sphingomonadaceae</taxon>
        <taxon>Novosphingobium</taxon>
    </lineage>
</organism>
<name>A0ABT6CP78_9SPHN</name>
<dbReference type="InterPro" id="IPR047183">
    <property type="entry name" value="GDO-like"/>
</dbReference>
<evidence type="ECO:0000256" key="2">
    <source>
        <dbReference type="ARBA" id="ARBA00023002"/>
    </source>
</evidence>
<accession>A0ABT6CP78</accession>
<dbReference type="CDD" id="cd02216">
    <property type="entry name" value="cupin_GDO-like_N"/>
    <property type="match status" value="1"/>
</dbReference>
<keyword evidence="5" id="KW-1185">Reference proteome</keyword>
<evidence type="ECO:0000259" key="3">
    <source>
        <dbReference type="Pfam" id="PF07883"/>
    </source>
</evidence>
<dbReference type="InterPro" id="IPR011051">
    <property type="entry name" value="RmlC_Cupin_sf"/>
</dbReference>
<dbReference type="Pfam" id="PF07883">
    <property type="entry name" value="Cupin_2"/>
    <property type="match status" value="1"/>
</dbReference>
<dbReference type="PANTHER" id="PTHR41517:SF1">
    <property type="entry name" value="CUPIN"/>
    <property type="match status" value="1"/>
</dbReference>